<keyword evidence="2" id="KW-1185">Reference proteome</keyword>
<evidence type="ECO:0000313" key="1">
    <source>
        <dbReference type="EMBL" id="MBB5159916.1"/>
    </source>
</evidence>
<dbReference type="RefSeq" id="WP_184732966.1">
    <property type="nucleotide sequence ID" value="NZ_JACHIW010000003.1"/>
</dbReference>
<comment type="caution">
    <text evidence="1">The sequence shown here is derived from an EMBL/GenBank/DDBJ whole genome shotgun (WGS) entry which is preliminary data.</text>
</comment>
<name>A0A840QHC9_9PSEU</name>
<protein>
    <submittedName>
        <fullName evidence="1">Uncharacterized protein</fullName>
    </submittedName>
</protein>
<gene>
    <name evidence="1" type="ORF">BJ970_007516</name>
</gene>
<organism evidence="1 2">
    <name type="scientific">Saccharopolyspora phatthalungensis</name>
    <dbReference type="NCBI Taxonomy" id="664693"/>
    <lineage>
        <taxon>Bacteria</taxon>
        <taxon>Bacillati</taxon>
        <taxon>Actinomycetota</taxon>
        <taxon>Actinomycetes</taxon>
        <taxon>Pseudonocardiales</taxon>
        <taxon>Pseudonocardiaceae</taxon>
        <taxon>Saccharopolyspora</taxon>
    </lineage>
</organism>
<proteinExistence type="predicted"/>
<dbReference type="AlphaFoldDB" id="A0A840QHC9"/>
<evidence type="ECO:0000313" key="2">
    <source>
        <dbReference type="Proteomes" id="UP000584374"/>
    </source>
</evidence>
<dbReference type="Proteomes" id="UP000584374">
    <property type="component" value="Unassembled WGS sequence"/>
</dbReference>
<reference evidence="1 2" key="1">
    <citation type="submission" date="2020-08" db="EMBL/GenBank/DDBJ databases">
        <title>Sequencing the genomes of 1000 actinobacteria strains.</title>
        <authorList>
            <person name="Klenk H.-P."/>
        </authorList>
    </citation>
    <scope>NUCLEOTIDE SEQUENCE [LARGE SCALE GENOMIC DNA]</scope>
    <source>
        <strain evidence="1 2">DSM 45584</strain>
    </source>
</reference>
<sequence>MNVEEFKAELTAIPEEILSEIVGPLMEIEDKFERHYIHFKMRTHGITDPGGRITETLGLLAQAKQDTADLIGYEDRVRTAIQSYVSGL</sequence>
<accession>A0A840QHC9</accession>
<dbReference type="EMBL" id="JACHIW010000003">
    <property type="protein sequence ID" value="MBB5159916.1"/>
    <property type="molecule type" value="Genomic_DNA"/>
</dbReference>